<feature type="transmembrane region" description="Helical" evidence="1">
    <location>
        <begin position="352"/>
        <end position="373"/>
    </location>
</feature>
<proteinExistence type="predicted"/>
<protein>
    <submittedName>
        <fullName evidence="3">Tripartite tricarboxylate transporter TctA family protein</fullName>
    </submittedName>
</protein>
<dbReference type="RefSeq" id="WP_094037461.1">
    <property type="nucleotide sequence ID" value="NZ_CP022541.1"/>
</dbReference>
<name>A0A222EAY9_9RHOB</name>
<dbReference type="OrthoDB" id="9791872at2"/>
<feature type="transmembrane region" description="Helical" evidence="1">
    <location>
        <begin position="312"/>
        <end position="332"/>
    </location>
</feature>
<feature type="transmembrane region" description="Helical" evidence="1">
    <location>
        <begin position="20"/>
        <end position="45"/>
    </location>
</feature>
<dbReference type="Proteomes" id="UP000203589">
    <property type="component" value="Plasmid pSMS3-1"/>
</dbReference>
<keyword evidence="1" id="KW-0472">Membrane</keyword>
<reference evidence="3 4" key="1">
    <citation type="submission" date="2017-07" db="EMBL/GenBank/DDBJ databases">
        <title>Genome Sequence of Antarctobacter heliothermus Strain SMS3 Isolated from a culture of the Diatom Skeletonema marinoi.</title>
        <authorList>
            <person name="Topel M."/>
            <person name="Pinder M.I.M."/>
            <person name="Johansson O.N."/>
            <person name="Kourtchenko O."/>
            <person name="Godhe A."/>
            <person name="Clarke A.K."/>
        </authorList>
    </citation>
    <scope>NUCLEOTIDE SEQUENCE [LARGE SCALE GENOMIC DNA]</scope>
    <source>
        <strain evidence="3 4">SMS3</strain>
        <plasmid evidence="4">Plasmid psms3-1</plasmid>
    </source>
</reference>
<evidence type="ECO:0000256" key="1">
    <source>
        <dbReference type="SAM" id="Phobius"/>
    </source>
</evidence>
<gene>
    <name evidence="3" type="ORF">ANTHELSMS3_04975</name>
</gene>
<feature type="transmembrane region" description="Helical" evidence="1">
    <location>
        <begin position="380"/>
        <end position="398"/>
    </location>
</feature>
<keyword evidence="4" id="KW-1185">Reference proteome</keyword>
<feature type="domain" description="DUF112" evidence="2">
    <location>
        <begin position="17"/>
        <end position="436"/>
    </location>
</feature>
<feature type="transmembrane region" description="Helical" evidence="1">
    <location>
        <begin position="77"/>
        <end position="95"/>
    </location>
</feature>
<accession>A0A222EAY9</accession>
<evidence type="ECO:0000313" key="3">
    <source>
        <dbReference type="EMBL" id="ASP23363.1"/>
    </source>
</evidence>
<dbReference type="PANTHER" id="PTHR35342:SF5">
    <property type="entry name" value="TRICARBOXYLIC TRANSPORT PROTEIN"/>
    <property type="match status" value="1"/>
</dbReference>
<dbReference type="AlphaFoldDB" id="A0A222EAY9"/>
<organism evidence="3 4">
    <name type="scientific">Antarctobacter heliothermus</name>
    <dbReference type="NCBI Taxonomy" id="74033"/>
    <lineage>
        <taxon>Bacteria</taxon>
        <taxon>Pseudomonadati</taxon>
        <taxon>Pseudomonadota</taxon>
        <taxon>Alphaproteobacteria</taxon>
        <taxon>Rhodobacterales</taxon>
        <taxon>Roseobacteraceae</taxon>
        <taxon>Antarctobacter</taxon>
    </lineage>
</organism>
<evidence type="ECO:0000259" key="2">
    <source>
        <dbReference type="Pfam" id="PF01970"/>
    </source>
</evidence>
<feature type="transmembrane region" description="Helical" evidence="1">
    <location>
        <begin position="198"/>
        <end position="218"/>
    </location>
</feature>
<dbReference type="Pfam" id="PF01970">
    <property type="entry name" value="TctA"/>
    <property type="match status" value="1"/>
</dbReference>
<sequence>MQQFFYEIIALANPLDLAVISGAVILGIIFGSLPGLTATLAVALLSTVTFGLPVDIAMIALIGSYVGAIYGPSHASILLGIPGTAAGAATALDGYKLAQQGRAGEAISMATVSSAIGTIIGLFALLALSPILIELSLQFTSAEFFLLAVFGVLICGSLTAPDMPVKGWIAGMLGLLVASIGMETIQGYPRFTFGLPELAGGIDIVPVILGGFAIPQVMRILRDLSEKADSVKSVKNLWPNWREVWRRKFATTRAGLMGVSIGVIPGVGEDIAAWASYDAAKKADPDPESFGKGNMSGVIAAETANNACIGGAIIPVLSLGIPGSPPAAMLLGALNLHGVRPGPMLAFEFPNFIAQMAAMLFWAAIGILVYGILMARVTGMVLRLPVAVLMPMVVFFAVMGSWALGLNIFNIYMMLTFGLIVYLMEEIGYPVAPMVIGVLLGSMADVSLRRALLGSNGSIEAFVTRPVALILIALIVLSLSLQSKFVRGLIATGWSKLFGLFKTAKKEV</sequence>
<feature type="transmembrane region" description="Helical" evidence="1">
    <location>
        <begin position="107"/>
        <end position="133"/>
    </location>
</feature>
<dbReference type="PANTHER" id="PTHR35342">
    <property type="entry name" value="TRICARBOXYLIC TRANSPORT PROTEIN"/>
    <property type="match status" value="1"/>
</dbReference>
<keyword evidence="1" id="KW-1133">Transmembrane helix</keyword>
<feature type="transmembrane region" description="Helical" evidence="1">
    <location>
        <begin position="462"/>
        <end position="481"/>
    </location>
</feature>
<keyword evidence="3" id="KW-0614">Plasmid</keyword>
<feature type="transmembrane region" description="Helical" evidence="1">
    <location>
        <begin position="52"/>
        <end position="71"/>
    </location>
</feature>
<feature type="transmembrane region" description="Helical" evidence="1">
    <location>
        <begin position="139"/>
        <end position="160"/>
    </location>
</feature>
<geneLocation type="plasmid" evidence="4">
    <name>psms3-1</name>
</geneLocation>
<feature type="transmembrane region" description="Helical" evidence="1">
    <location>
        <begin position="167"/>
        <end position="186"/>
    </location>
</feature>
<dbReference type="InterPro" id="IPR002823">
    <property type="entry name" value="DUF112_TM"/>
</dbReference>
<dbReference type="EMBL" id="CP022541">
    <property type="protein sequence ID" value="ASP23363.1"/>
    <property type="molecule type" value="Genomic_DNA"/>
</dbReference>
<keyword evidence="1" id="KW-0812">Transmembrane</keyword>
<dbReference type="KEGG" id="aht:ANTHELSMS3_04975"/>
<evidence type="ECO:0000313" key="4">
    <source>
        <dbReference type="Proteomes" id="UP000203589"/>
    </source>
</evidence>